<comment type="caution">
    <text evidence="2">The sequence shown here is derived from an EMBL/GenBank/DDBJ whole genome shotgun (WGS) entry which is preliminary data.</text>
</comment>
<sequence>MLDGLCLFDTRSTYLFHHFLTPEFNDKHISQRLASIRLKINKQQLLKKKIEKDSILLYPTLPFLNPKLKDQLRRLDSPQSAHESGCMSSKPIQAITKPDAHRKLKEIDRLPREGVISLSEEESDR</sequence>
<evidence type="ECO:0000256" key="1">
    <source>
        <dbReference type="SAM" id="MobiDB-lite"/>
    </source>
</evidence>
<gene>
    <name evidence="2" type="ORF">FGO68_gene9537</name>
</gene>
<evidence type="ECO:0000313" key="3">
    <source>
        <dbReference type="Proteomes" id="UP000785679"/>
    </source>
</evidence>
<name>A0A8J8SUH0_HALGN</name>
<evidence type="ECO:0000313" key="2">
    <source>
        <dbReference type="EMBL" id="TNV70788.1"/>
    </source>
</evidence>
<proteinExistence type="predicted"/>
<dbReference type="EMBL" id="RRYP01032761">
    <property type="protein sequence ID" value="TNV70788.1"/>
    <property type="molecule type" value="Genomic_DNA"/>
</dbReference>
<protein>
    <submittedName>
        <fullName evidence="2">Uncharacterized protein</fullName>
    </submittedName>
</protein>
<dbReference type="Proteomes" id="UP000785679">
    <property type="component" value="Unassembled WGS sequence"/>
</dbReference>
<reference evidence="2" key="1">
    <citation type="submission" date="2019-06" db="EMBL/GenBank/DDBJ databases">
        <authorList>
            <person name="Zheng W."/>
        </authorList>
    </citation>
    <scope>NUCLEOTIDE SEQUENCE</scope>
    <source>
        <strain evidence="2">QDHG01</strain>
    </source>
</reference>
<feature type="compositionally biased region" description="Polar residues" evidence="1">
    <location>
        <begin position="77"/>
        <end position="91"/>
    </location>
</feature>
<accession>A0A8J8SUH0</accession>
<dbReference type="OrthoDB" id="10662117at2759"/>
<organism evidence="2 3">
    <name type="scientific">Halteria grandinella</name>
    <dbReference type="NCBI Taxonomy" id="5974"/>
    <lineage>
        <taxon>Eukaryota</taxon>
        <taxon>Sar</taxon>
        <taxon>Alveolata</taxon>
        <taxon>Ciliophora</taxon>
        <taxon>Intramacronucleata</taxon>
        <taxon>Spirotrichea</taxon>
        <taxon>Stichotrichia</taxon>
        <taxon>Sporadotrichida</taxon>
        <taxon>Halteriidae</taxon>
        <taxon>Halteria</taxon>
    </lineage>
</organism>
<feature type="region of interest" description="Disordered" evidence="1">
    <location>
        <begin position="72"/>
        <end position="98"/>
    </location>
</feature>
<dbReference type="AlphaFoldDB" id="A0A8J8SUH0"/>
<keyword evidence="3" id="KW-1185">Reference proteome</keyword>